<gene>
    <name evidence="2" type="primary">rnhB</name>
    <name evidence="6" type="ORF">DGMP_10580</name>
</gene>
<evidence type="ECO:0000256" key="3">
    <source>
        <dbReference type="PROSITE-ProRule" id="PRU01319"/>
    </source>
</evidence>
<dbReference type="GO" id="GO:0032299">
    <property type="term" value="C:ribonuclease H2 complex"/>
    <property type="evidence" value="ECO:0007669"/>
    <property type="project" value="TreeGrafter"/>
</dbReference>
<evidence type="ECO:0000256" key="4">
    <source>
        <dbReference type="RuleBase" id="RU003515"/>
    </source>
</evidence>
<dbReference type="NCBIfam" id="NF000595">
    <property type="entry name" value="PRK00015.1-3"/>
    <property type="match status" value="1"/>
</dbReference>
<keyword evidence="7" id="KW-1185">Reference proteome</keyword>
<dbReference type="PROSITE" id="PS51975">
    <property type="entry name" value="RNASE_H_2"/>
    <property type="match status" value="1"/>
</dbReference>
<comment type="cofactor">
    <cofactor evidence="2 3">
        <name>Mn(2+)</name>
        <dbReference type="ChEBI" id="CHEBI:29035"/>
    </cofactor>
    <cofactor evidence="2 3">
        <name>Mg(2+)</name>
        <dbReference type="ChEBI" id="CHEBI:18420"/>
    </cofactor>
    <text evidence="2 3">Manganese or magnesium. Binds 1 divalent metal ion per monomer in the absence of substrate. May bind a second metal ion after substrate binding.</text>
</comment>
<evidence type="ECO:0000259" key="5">
    <source>
        <dbReference type="PROSITE" id="PS51975"/>
    </source>
</evidence>
<dbReference type="EMBL" id="AP024086">
    <property type="protein sequence ID" value="BCL60365.1"/>
    <property type="molecule type" value="Genomic_DNA"/>
</dbReference>
<comment type="subcellular location">
    <subcellularLocation>
        <location evidence="1 2">Cytoplasm</location>
    </subcellularLocation>
</comment>
<comment type="catalytic activity">
    <reaction evidence="2 3 4">
        <text>Endonucleolytic cleavage to 5'-phosphomonoester.</text>
        <dbReference type="EC" id="3.1.26.4"/>
    </reaction>
</comment>
<feature type="binding site" evidence="2 3">
    <location>
        <position position="34"/>
    </location>
    <ligand>
        <name>a divalent metal cation</name>
        <dbReference type="ChEBI" id="CHEBI:60240"/>
    </ligand>
</feature>
<feature type="binding site" evidence="2 3">
    <location>
        <position position="35"/>
    </location>
    <ligand>
        <name>a divalent metal cation</name>
        <dbReference type="ChEBI" id="CHEBI:60240"/>
    </ligand>
</feature>
<proteinExistence type="inferred from homology"/>
<evidence type="ECO:0000313" key="7">
    <source>
        <dbReference type="Proteomes" id="UP000826725"/>
    </source>
</evidence>
<dbReference type="GO" id="GO:0043137">
    <property type="term" value="P:DNA replication, removal of RNA primer"/>
    <property type="evidence" value="ECO:0007669"/>
    <property type="project" value="TreeGrafter"/>
</dbReference>
<keyword evidence="2 3" id="KW-0255">Endonuclease</keyword>
<dbReference type="GO" id="GO:0006298">
    <property type="term" value="P:mismatch repair"/>
    <property type="evidence" value="ECO:0007669"/>
    <property type="project" value="TreeGrafter"/>
</dbReference>
<dbReference type="RefSeq" id="WP_228856502.1">
    <property type="nucleotide sequence ID" value="NZ_AP024086.1"/>
</dbReference>
<evidence type="ECO:0000313" key="6">
    <source>
        <dbReference type="EMBL" id="BCL60365.1"/>
    </source>
</evidence>
<dbReference type="CDD" id="cd07182">
    <property type="entry name" value="RNase_HII_bacteria_HII_like"/>
    <property type="match status" value="1"/>
</dbReference>
<dbReference type="GO" id="GO:0004523">
    <property type="term" value="F:RNA-DNA hybrid ribonuclease activity"/>
    <property type="evidence" value="ECO:0007669"/>
    <property type="project" value="UniProtKB-UniRule"/>
</dbReference>
<name>A0A8D5JNP2_9BACT</name>
<feature type="binding site" evidence="2 3">
    <location>
        <position position="129"/>
    </location>
    <ligand>
        <name>a divalent metal cation</name>
        <dbReference type="ChEBI" id="CHEBI:60240"/>
    </ligand>
</feature>
<dbReference type="Proteomes" id="UP000826725">
    <property type="component" value="Chromosome"/>
</dbReference>
<dbReference type="KEGG" id="dbk:DGMP_10580"/>
<evidence type="ECO:0000256" key="1">
    <source>
        <dbReference type="ARBA" id="ARBA00004496"/>
    </source>
</evidence>
<comment type="function">
    <text evidence="2 4">Endonuclease that specifically degrades the RNA of RNA-DNA hybrids.</text>
</comment>
<organism evidence="6 7">
    <name type="scientific">Desulfomarina profundi</name>
    <dbReference type="NCBI Taxonomy" id="2772557"/>
    <lineage>
        <taxon>Bacteria</taxon>
        <taxon>Pseudomonadati</taxon>
        <taxon>Thermodesulfobacteriota</taxon>
        <taxon>Desulfobulbia</taxon>
        <taxon>Desulfobulbales</taxon>
        <taxon>Desulfobulbaceae</taxon>
        <taxon>Desulfomarina</taxon>
    </lineage>
</organism>
<keyword evidence="2 3" id="KW-0479">Metal-binding</keyword>
<keyword evidence="2 3" id="KW-0378">Hydrolase</keyword>
<keyword evidence="2" id="KW-0963">Cytoplasm</keyword>
<accession>A0A8D5JNP2</accession>
<protein>
    <recommendedName>
        <fullName evidence="2">Ribonuclease HII</fullName>
        <shortName evidence="2">RNase HII</shortName>
        <ecNumber evidence="2">3.1.26.4</ecNumber>
    </recommendedName>
</protein>
<dbReference type="InterPro" id="IPR001352">
    <property type="entry name" value="RNase_HII/HIII"/>
</dbReference>
<dbReference type="PANTHER" id="PTHR10954">
    <property type="entry name" value="RIBONUCLEASE H2 SUBUNIT A"/>
    <property type="match status" value="1"/>
</dbReference>
<dbReference type="GO" id="GO:0003723">
    <property type="term" value="F:RNA binding"/>
    <property type="evidence" value="ECO:0007669"/>
    <property type="project" value="UniProtKB-UniRule"/>
</dbReference>
<reference evidence="6" key="1">
    <citation type="submission" date="2020-09" db="EMBL/GenBank/DDBJ databases">
        <title>Desulfogranum mesoprofundum gen. nov., sp. nov., a novel mesophilic, sulfate-reducing chemolithoautotroph isolated from a deep-sea hydrothermal vent chimney in the Suiyo Seamount.</title>
        <authorList>
            <person name="Hashimoto Y."/>
            <person name="Nakagawa S."/>
        </authorList>
    </citation>
    <scope>NUCLEOTIDE SEQUENCE</scope>
    <source>
        <strain evidence="6">KT2</strain>
    </source>
</reference>
<evidence type="ECO:0000256" key="2">
    <source>
        <dbReference type="HAMAP-Rule" id="MF_00052"/>
    </source>
</evidence>
<dbReference type="AlphaFoldDB" id="A0A8D5JNP2"/>
<dbReference type="PANTHER" id="PTHR10954:SF18">
    <property type="entry name" value="RIBONUCLEASE HII"/>
    <property type="match status" value="1"/>
</dbReference>
<dbReference type="Pfam" id="PF01351">
    <property type="entry name" value="RNase_HII"/>
    <property type="match status" value="1"/>
</dbReference>
<keyword evidence="2 3" id="KW-0540">Nuclease</keyword>
<keyword evidence="2" id="KW-0464">Manganese</keyword>
<dbReference type="InterPro" id="IPR024567">
    <property type="entry name" value="RNase_HII/HIII_dom"/>
</dbReference>
<dbReference type="GO" id="GO:0030145">
    <property type="term" value="F:manganese ion binding"/>
    <property type="evidence" value="ECO:0007669"/>
    <property type="project" value="UniProtKB-UniRule"/>
</dbReference>
<comment type="similarity">
    <text evidence="2 4">Belongs to the RNase HII family.</text>
</comment>
<dbReference type="HAMAP" id="MF_00052_B">
    <property type="entry name" value="RNase_HII_B"/>
    <property type="match status" value="1"/>
</dbReference>
<dbReference type="EC" id="3.1.26.4" evidence="2"/>
<feature type="domain" description="RNase H type-2" evidence="5">
    <location>
        <begin position="28"/>
        <end position="215"/>
    </location>
</feature>
<dbReference type="InterPro" id="IPR022898">
    <property type="entry name" value="RNase_HII"/>
</dbReference>
<dbReference type="GO" id="GO:0005737">
    <property type="term" value="C:cytoplasm"/>
    <property type="evidence" value="ECO:0007669"/>
    <property type="project" value="UniProtKB-SubCell"/>
</dbReference>
<sequence length="215" mass="23682">MTDSLLTPSPFGDDNFRIERLLYSRGLAGVGGCDEVGRGPLAGPVVAACVILPPECDHSLFQDSKKLNHSRRIEINQFLFEIDAQVGIGLVSEKTIDRINILQASLLAMKRAVLNLKAAGSTPDYLLIDGKFPVPIDIPQDCFIKGESKSASIAAASIAAKIHRDNLMEKLHDHYPLYNFKKNKGYPTKEHRKMLLAHGPCPAHRFSFKGVIPHD</sequence>